<evidence type="ECO:0000313" key="2">
    <source>
        <dbReference type="Proteomes" id="UP000723463"/>
    </source>
</evidence>
<dbReference type="AlphaFoldDB" id="A0A9P6K0G0"/>
<feature type="non-terminal residue" evidence="1">
    <location>
        <position position="1"/>
    </location>
</feature>
<gene>
    <name evidence="1" type="ORF">EC957_004330</name>
</gene>
<name>A0A9P6K0G0_9FUNG</name>
<protein>
    <submittedName>
        <fullName evidence="1">Uncharacterized protein</fullName>
    </submittedName>
</protein>
<reference evidence="1" key="1">
    <citation type="journal article" date="2020" name="Fungal Divers.">
        <title>Resolving the Mortierellaceae phylogeny through synthesis of multi-gene phylogenetics and phylogenomics.</title>
        <authorList>
            <person name="Vandepol N."/>
            <person name="Liber J."/>
            <person name="Desiro A."/>
            <person name="Na H."/>
            <person name="Kennedy M."/>
            <person name="Barry K."/>
            <person name="Grigoriev I.V."/>
            <person name="Miller A.N."/>
            <person name="O'Donnell K."/>
            <person name="Stajich J.E."/>
            <person name="Bonito G."/>
        </authorList>
    </citation>
    <scope>NUCLEOTIDE SEQUENCE</scope>
    <source>
        <strain evidence="1">NRRL 2591</strain>
    </source>
</reference>
<dbReference type="EMBL" id="JAAAXW010000202">
    <property type="protein sequence ID" value="KAF9540384.1"/>
    <property type="molecule type" value="Genomic_DNA"/>
</dbReference>
<sequence>MSNPVPVYPQSCLAADEVNNAIYLLGVSTTGVGTIEASYISLANINSPSIKSLGSQTDVNSWATNAPKACFIYPADVHPNSPVMLVQYGAFKSFMSMMTANGEFTQASVFLGTAFLSPRQFSMVGESGDFAWFVAQTNDTNPVTNSNWLGVRLNFTAGIGSYIDPNLNFYPTSTPLVSVGTYGTTPTTMWQGDNVVFDTQGGGYIYPTVGALNLVSHVITQSVPTSVVMSGITLSTDSVP</sequence>
<organism evidence="1 2">
    <name type="scientific">Mortierella hygrophila</name>
    <dbReference type="NCBI Taxonomy" id="979708"/>
    <lineage>
        <taxon>Eukaryota</taxon>
        <taxon>Fungi</taxon>
        <taxon>Fungi incertae sedis</taxon>
        <taxon>Mucoromycota</taxon>
        <taxon>Mortierellomycotina</taxon>
        <taxon>Mortierellomycetes</taxon>
        <taxon>Mortierellales</taxon>
        <taxon>Mortierellaceae</taxon>
        <taxon>Mortierella</taxon>
    </lineage>
</organism>
<accession>A0A9P6K0G0</accession>
<proteinExistence type="predicted"/>
<keyword evidence="2" id="KW-1185">Reference proteome</keyword>
<comment type="caution">
    <text evidence="1">The sequence shown here is derived from an EMBL/GenBank/DDBJ whole genome shotgun (WGS) entry which is preliminary data.</text>
</comment>
<dbReference type="Proteomes" id="UP000723463">
    <property type="component" value="Unassembled WGS sequence"/>
</dbReference>
<evidence type="ECO:0000313" key="1">
    <source>
        <dbReference type="EMBL" id="KAF9540384.1"/>
    </source>
</evidence>